<dbReference type="EMBL" id="JARJLM010000531">
    <property type="protein sequence ID" value="MDF3837686.1"/>
    <property type="molecule type" value="Genomic_DNA"/>
</dbReference>
<dbReference type="InterPro" id="IPR042099">
    <property type="entry name" value="ANL_N_sf"/>
</dbReference>
<evidence type="ECO:0000313" key="4">
    <source>
        <dbReference type="Proteomes" id="UP001216674"/>
    </source>
</evidence>
<dbReference type="InterPro" id="IPR045851">
    <property type="entry name" value="AMP-bd_C_sf"/>
</dbReference>
<dbReference type="PROSITE" id="PS00455">
    <property type="entry name" value="AMP_BINDING"/>
    <property type="match status" value="1"/>
</dbReference>
<dbReference type="SUPFAM" id="SSF56801">
    <property type="entry name" value="Acetyl-CoA synthetase-like"/>
    <property type="match status" value="1"/>
</dbReference>
<reference evidence="3 4" key="1">
    <citation type="submission" date="2023-03" db="EMBL/GenBank/DDBJ databases">
        <title>Draft assemblies of triclosan tolerant bacteria isolated from returned activated sludge.</title>
        <authorList>
            <person name="Van Hamelsveld S."/>
        </authorList>
    </citation>
    <scope>NUCLEOTIDE SEQUENCE [LARGE SCALE GENOMIC DNA]</scope>
    <source>
        <strain evidence="3 4">GW210010_S58</strain>
    </source>
</reference>
<dbReference type="Gene3D" id="3.30.300.30">
    <property type="match status" value="1"/>
</dbReference>
<dbReference type="PANTHER" id="PTHR43767">
    <property type="entry name" value="LONG-CHAIN-FATTY-ACID--COA LIGASE"/>
    <property type="match status" value="1"/>
</dbReference>
<dbReference type="InterPro" id="IPR025110">
    <property type="entry name" value="AMP-bd_C"/>
</dbReference>
<proteinExistence type="predicted"/>
<feature type="domain" description="AMP-binding enzyme C-terminal" evidence="2">
    <location>
        <begin position="421"/>
        <end position="502"/>
    </location>
</feature>
<feature type="domain" description="AMP-dependent synthetase/ligase" evidence="1">
    <location>
        <begin position="7"/>
        <end position="370"/>
    </location>
</feature>
<evidence type="ECO:0000313" key="3">
    <source>
        <dbReference type="EMBL" id="MDF3837686.1"/>
    </source>
</evidence>
<dbReference type="Pfam" id="PF00501">
    <property type="entry name" value="AMP-binding"/>
    <property type="match status" value="1"/>
</dbReference>
<dbReference type="InterPro" id="IPR000873">
    <property type="entry name" value="AMP-dep_synth/lig_dom"/>
</dbReference>
<dbReference type="InterPro" id="IPR050237">
    <property type="entry name" value="ATP-dep_AMP-bd_enzyme"/>
</dbReference>
<evidence type="ECO:0000259" key="1">
    <source>
        <dbReference type="Pfam" id="PF00501"/>
    </source>
</evidence>
<dbReference type="PANTHER" id="PTHR43767:SF1">
    <property type="entry name" value="NONRIBOSOMAL PEPTIDE SYNTHASE PES1 (EUROFUNG)-RELATED"/>
    <property type="match status" value="1"/>
</dbReference>
<sequence>MHLVSMLEASARNHPDKAMLRYQGRSIGYAEFSDLSRRAATVLHAHGVRAGGRVALMCLNTPGFLAAMFGALRLGAVVVPVNHKLQAPEVEYIVGHAGIRACVHDASLAPVLARVPGDFARLATGGECAGTPSFDTLASVAEPWPAAPAQGDARDENVLAEILYTSGTTGKPKGCLHSHRNVFAAALATAAGMAIGHDERMLIAMPIWHASPLNNWTMATLLMGGTVVLLREYQPAAFLQIIEDEAVTATFCAPIALLAPLHAVPDFRRYRLGSMRKWIYGGGPIGAEQARLLIEAYGSPNFIQVYGMSETGPLGTALYAGDALERAGSIGRIGMPGVQLRVRSADGSPTLPGQVGEIQMRSVALMQGYLDDPAASRAALGADGWYGSGDLARLDDAGFLYIVDRSKDVIITGGENVYSKEVEDALAAHPLVQDVAVVGRPHPEWGETVAACIVPKPGQDPAMLADEDFRALRDFLAPRLARYKIPRLFEIHATLPRTPSGKLMKHVLRAGRAAGPSP</sequence>
<evidence type="ECO:0000259" key="2">
    <source>
        <dbReference type="Pfam" id="PF13193"/>
    </source>
</evidence>
<organism evidence="3 4">
    <name type="scientific">Cupriavidus basilensis</name>
    <dbReference type="NCBI Taxonomy" id="68895"/>
    <lineage>
        <taxon>Bacteria</taxon>
        <taxon>Pseudomonadati</taxon>
        <taxon>Pseudomonadota</taxon>
        <taxon>Betaproteobacteria</taxon>
        <taxon>Burkholderiales</taxon>
        <taxon>Burkholderiaceae</taxon>
        <taxon>Cupriavidus</taxon>
    </lineage>
</organism>
<accession>A0ABT6B153</accession>
<name>A0ABT6B153_9BURK</name>
<keyword evidence="4" id="KW-1185">Reference proteome</keyword>
<dbReference type="Proteomes" id="UP001216674">
    <property type="component" value="Unassembled WGS sequence"/>
</dbReference>
<dbReference type="Gene3D" id="3.40.50.12780">
    <property type="entry name" value="N-terminal domain of ligase-like"/>
    <property type="match status" value="1"/>
</dbReference>
<gene>
    <name evidence="3" type="ORF">P3W85_32800</name>
</gene>
<comment type="caution">
    <text evidence="3">The sequence shown here is derived from an EMBL/GenBank/DDBJ whole genome shotgun (WGS) entry which is preliminary data.</text>
</comment>
<dbReference type="InterPro" id="IPR020845">
    <property type="entry name" value="AMP-binding_CS"/>
</dbReference>
<dbReference type="RefSeq" id="WP_276267823.1">
    <property type="nucleotide sequence ID" value="NZ_JARJLM010000531.1"/>
</dbReference>
<protein>
    <submittedName>
        <fullName evidence="3">AMP-binding protein</fullName>
    </submittedName>
</protein>
<dbReference type="Pfam" id="PF13193">
    <property type="entry name" value="AMP-binding_C"/>
    <property type="match status" value="1"/>
</dbReference>